<protein>
    <submittedName>
        <fullName evidence="2">Uncharacterized protein</fullName>
    </submittedName>
</protein>
<organism evidence="2 3">
    <name type="scientific">Prunus dulcis</name>
    <name type="common">Almond</name>
    <name type="synonym">Amygdalus dulcis</name>
    <dbReference type="NCBI Taxonomy" id="3755"/>
    <lineage>
        <taxon>Eukaryota</taxon>
        <taxon>Viridiplantae</taxon>
        <taxon>Streptophyta</taxon>
        <taxon>Embryophyta</taxon>
        <taxon>Tracheophyta</taxon>
        <taxon>Spermatophyta</taxon>
        <taxon>Magnoliopsida</taxon>
        <taxon>eudicotyledons</taxon>
        <taxon>Gunneridae</taxon>
        <taxon>Pentapetalae</taxon>
        <taxon>rosids</taxon>
        <taxon>fabids</taxon>
        <taxon>Rosales</taxon>
        <taxon>Rosaceae</taxon>
        <taxon>Amygdaloideae</taxon>
        <taxon>Amygdaleae</taxon>
        <taxon>Prunus</taxon>
    </lineage>
</organism>
<dbReference type="AlphaFoldDB" id="A0A5E4FJP5"/>
<gene>
    <name evidence="2" type="ORF">ALMOND_2B004603</name>
</gene>
<feature type="region of interest" description="Disordered" evidence="1">
    <location>
        <begin position="111"/>
        <end position="130"/>
    </location>
</feature>
<accession>A0A5E4FJP5</accession>
<evidence type="ECO:0000313" key="3">
    <source>
        <dbReference type="Proteomes" id="UP000327085"/>
    </source>
</evidence>
<evidence type="ECO:0000256" key="1">
    <source>
        <dbReference type="SAM" id="MobiDB-lite"/>
    </source>
</evidence>
<proteinExistence type="predicted"/>
<name>A0A5E4FJP5_PRUDU</name>
<dbReference type="EMBL" id="CABIKO010000122">
    <property type="protein sequence ID" value="VVA27479.1"/>
    <property type="molecule type" value="Genomic_DNA"/>
</dbReference>
<dbReference type="InParanoid" id="A0A5E4FJP5"/>
<reference evidence="3" key="1">
    <citation type="journal article" date="2020" name="Plant J.">
        <title>Transposons played a major role in the diversification between the closely related almond and peach genomes: results from the almond genome sequence.</title>
        <authorList>
            <person name="Alioto T."/>
            <person name="Alexiou K.G."/>
            <person name="Bardil A."/>
            <person name="Barteri F."/>
            <person name="Castanera R."/>
            <person name="Cruz F."/>
            <person name="Dhingra A."/>
            <person name="Duval H."/>
            <person name="Fernandez I Marti A."/>
            <person name="Frias L."/>
            <person name="Galan B."/>
            <person name="Garcia J.L."/>
            <person name="Howad W."/>
            <person name="Gomez-Garrido J."/>
            <person name="Gut M."/>
            <person name="Julca I."/>
            <person name="Morata J."/>
            <person name="Puigdomenech P."/>
            <person name="Ribeca P."/>
            <person name="Rubio Cabetas M.J."/>
            <person name="Vlasova A."/>
            <person name="Wirthensohn M."/>
            <person name="Garcia-Mas J."/>
            <person name="Gabaldon T."/>
            <person name="Casacuberta J.M."/>
            <person name="Arus P."/>
        </authorList>
    </citation>
    <scope>NUCLEOTIDE SEQUENCE [LARGE SCALE GENOMIC DNA]</scope>
    <source>
        <strain evidence="3">cv. Texas</strain>
    </source>
</reference>
<evidence type="ECO:0000313" key="2">
    <source>
        <dbReference type="EMBL" id="VVA27479.1"/>
    </source>
</evidence>
<sequence>MRNVATNRRRSVMVEDGYLYSRRRNSTIQPRFFCVLLEQPGRNKIVTAIPLMKLGCRMRTSKRRVMLQPFSALPIPVFNRFANGVDEVPVIIECRLSWVVAQVKASDSCIPGDDRRAQTKDAPSTNRNPSAIKEGALCRTELLDDV</sequence>
<dbReference type="Proteomes" id="UP000327085">
    <property type="component" value="Chromosome 4"/>
</dbReference>
<dbReference type="Gramene" id="VVA27479">
    <property type="protein sequence ID" value="VVA27479"/>
    <property type="gene ID" value="Prudul26B004603"/>
</dbReference>